<evidence type="ECO:0000256" key="4">
    <source>
        <dbReference type="ARBA" id="ARBA00022989"/>
    </source>
</evidence>
<comment type="subcellular location">
    <subcellularLocation>
        <location evidence="1">Membrane</location>
        <topology evidence="1">Multi-pass membrane protein</topology>
    </subcellularLocation>
</comment>
<accession>A0A921AVD8</accession>
<proteinExistence type="predicted"/>
<feature type="transmembrane region" description="Helical" evidence="6">
    <location>
        <begin position="236"/>
        <end position="255"/>
    </location>
</feature>
<evidence type="ECO:0000256" key="1">
    <source>
        <dbReference type="ARBA" id="ARBA00004141"/>
    </source>
</evidence>
<dbReference type="Proteomes" id="UP000698963">
    <property type="component" value="Unassembled WGS sequence"/>
</dbReference>
<dbReference type="EMBL" id="DYZA01000059">
    <property type="protein sequence ID" value="HJD96631.1"/>
    <property type="molecule type" value="Genomic_DNA"/>
</dbReference>
<feature type="transmembrane region" description="Helical" evidence="6">
    <location>
        <begin position="140"/>
        <end position="159"/>
    </location>
</feature>
<dbReference type="GO" id="GO:0005886">
    <property type="term" value="C:plasma membrane"/>
    <property type="evidence" value="ECO:0007669"/>
    <property type="project" value="UniProtKB-ARBA"/>
</dbReference>
<sequence length="263" mass="28727">MQASSINKRLMGAEAGRGDTADTAFDVRSRMIVTLLCSAATVAVSSFEGQGVLFLASFLYTLSVRRYRALFIAYAGLSVMAGMAALFTFGISALVPSMPFTFRGLAVPFLRGAVMLNVVLPLALTCRIQELLTALKSMRLPFCIYIPGAVMIRFIPTFMNDIRQVAETLKIRGYNLSFGEMFRHPLMMLRLLFTPLLFRSLRTSEELGIAAELKGLEAGGRFVPFRSGAWTGRDTALVLLAVIVAALALYCHVTWGGESAGMR</sequence>
<evidence type="ECO:0000256" key="6">
    <source>
        <dbReference type="SAM" id="Phobius"/>
    </source>
</evidence>
<feature type="transmembrane region" description="Helical" evidence="6">
    <location>
        <begin position="71"/>
        <end position="95"/>
    </location>
</feature>
<comment type="caution">
    <text evidence="7">The sequence shown here is derived from an EMBL/GenBank/DDBJ whole genome shotgun (WGS) entry which is preliminary data.</text>
</comment>
<dbReference type="CDD" id="cd16914">
    <property type="entry name" value="EcfT"/>
    <property type="match status" value="1"/>
</dbReference>
<keyword evidence="3 6" id="KW-0812">Transmembrane</keyword>
<keyword evidence="5 6" id="KW-0472">Membrane</keyword>
<evidence type="ECO:0000256" key="3">
    <source>
        <dbReference type="ARBA" id="ARBA00022692"/>
    </source>
</evidence>
<evidence type="ECO:0000256" key="5">
    <source>
        <dbReference type="ARBA" id="ARBA00023136"/>
    </source>
</evidence>
<keyword evidence="2" id="KW-1003">Cell membrane</keyword>
<name>A0A921AVD8_9BACT</name>
<protein>
    <submittedName>
        <fullName evidence="7">Energy-coupling factor transporter transmembrane protein EcfT</fullName>
    </submittedName>
</protein>
<dbReference type="InterPro" id="IPR051611">
    <property type="entry name" value="ECF_transporter_component"/>
</dbReference>
<dbReference type="InterPro" id="IPR003339">
    <property type="entry name" value="ABC/ECF_trnsptr_transmembrane"/>
</dbReference>
<feature type="transmembrane region" description="Helical" evidence="6">
    <location>
        <begin position="107"/>
        <end position="128"/>
    </location>
</feature>
<dbReference type="PANTHER" id="PTHR34857:SF2">
    <property type="entry name" value="SLL0384 PROTEIN"/>
    <property type="match status" value="1"/>
</dbReference>
<reference evidence="7" key="2">
    <citation type="submission" date="2021-09" db="EMBL/GenBank/DDBJ databases">
        <authorList>
            <person name="Gilroy R."/>
        </authorList>
    </citation>
    <scope>NUCLEOTIDE SEQUENCE</scope>
    <source>
        <strain evidence="7">ChiGjej2B2-19336</strain>
    </source>
</reference>
<evidence type="ECO:0000313" key="8">
    <source>
        <dbReference type="Proteomes" id="UP000698963"/>
    </source>
</evidence>
<evidence type="ECO:0000313" key="7">
    <source>
        <dbReference type="EMBL" id="HJD96631.1"/>
    </source>
</evidence>
<keyword evidence="4 6" id="KW-1133">Transmembrane helix</keyword>
<dbReference type="AlphaFoldDB" id="A0A921AVD8"/>
<dbReference type="RefSeq" id="WP_304121082.1">
    <property type="nucleotide sequence ID" value="NZ_DYZA01000059.1"/>
</dbReference>
<gene>
    <name evidence="7" type="ORF">K8W16_03165</name>
</gene>
<dbReference type="Pfam" id="PF02361">
    <property type="entry name" value="CbiQ"/>
    <property type="match status" value="1"/>
</dbReference>
<dbReference type="PANTHER" id="PTHR34857">
    <property type="entry name" value="SLL0384 PROTEIN"/>
    <property type="match status" value="1"/>
</dbReference>
<reference evidence="7" key="1">
    <citation type="journal article" date="2021" name="PeerJ">
        <title>Extensive microbial diversity within the chicken gut microbiome revealed by metagenomics and culture.</title>
        <authorList>
            <person name="Gilroy R."/>
            <person name="Ravi A."/>
            <person name="Getino M."/>
            <person name="Pursley I."/>
            <person name="Horton D.L."/>
            <person name="Alikhan N.F."/>
            <person name="Baker D."/>
            <person name="Gharbi K."/>
            <person name="Hall N."/>
            <person name="Watson M."/>
            <person name="Adriaenssens E.M."/>
            <person name="Foster-Nyarko E."/>
            <person name="Jarju S."/>
            <person name="Secka A."/>
            <person name="Antonio M."/>
            <person name="Oren A."/>
            <person name="Chaudhuri R.R."/>
            <person name="La Ragione R."/>
            <person name="Hildebrand F."/>
            <person name="Pallen M.J."/>
        </authorList>
    </citation>
    <scope>NUCLEOTIDE SEQUENCE</scope>
    <source>
        <strain evidence="7">ChiGjej2B2-19336</strain>
    </source>
</reference>
<organism evidence="7 8">
    <name type="scientific">Mailhella massiliensis</name>
    <dbReference type="NCBI Taxonomy" id="1903261"/>
    <lineage>
        <taxon>Bacteria</taxon>
        <taxon>Pseudomonadati</taxon>
        <taxon>Thermodesulfobacteriota</taxon>
        <taxon>Desulfovibrionia</taxon>
        <taxon>Desulfovibrionales</taxon>
        <taxon>Desulfovibrionaceae</taxon>
        <taxon>Mailhella</taxon>
    </lineage>
</organism>
<evidence type="ECO:0000256" key="2">
    <source>
        <dbReference type="ARBA" id="ARBA00022475"/>
    </source>
</evidence>